<dbReference type="SUPFAM" id="SSF51445">
    <property type="entry name" value="(Trans)glycosidases"/>
    <property type="match status" value="1"/>
</dbReference>
<dbReference type="SMART" id="SM00636">
    <property type="entry name" value="Glyco_18"/>
    <property type="match status" value="1"/>
</dbReference>
<name>A0ABQ8SNH8_PERAM</name>
<dbReference type="InterPro" id="IPR050314">
    <property type="entry name" value="Glycosyl_Hydrlase_18"/>
</dbReference>
<proteinExistence type="inferred from homology"/>
<dbReference type="InterPro" id="IPR017853">
    <property type="entry name" value="GH"/>
</dbReference>
<dbReference type="SUPFAM" id="SSF57625">
    <property type="entry name" value="Invertebrate chitin-binding proteins"/>
    <property type="match status" value="1"/>
</dbReference>
<keyword evidence="11" id="KW-1185">Reference proteome</keyword>
<dbReference type="PANTHER" id="PTHR11177:SF360">
    <property type="entry name" value="CHITINASE 4-RELATED"/>
    <property type="match status" value="1"/>
</dbReference>
<feature type="domain" description="GH18" evidence="9">
    <location>
        <begin position="57"/>
        <end position="533"/>
    </location>
</feature>
<dbReference type="PROSITE" id="PS50940">
    <property type="entry name" value="CHIT_BIND_II"/>
    <property type="match status" value="1"/>
</dbReference>
<keyword evidence="5 6" id="KW-0326">Glycosidase</keyword>
<sequence>TSKWADNRQATNIECTLTLCDLNCGFLLTNSDVYYANQAFSNGKNTIRNNKKNSVLVRIVCYWGSWSVYRPGDGAFDVEDIDPNLCTHIVYTFVGINAKGKVVLLDTWNDIDLGAIKRFNALREQNPSLKTMVAIGGWNEGSKKYSKVMNNDTTRGIFVDNVVNFVKKYGFDGFDIDWEYPTQRGGSPGDKDAFSKLLSELRPKFDANGFLLSAAVSAGVDKIDAAYDVPQLVKNLDFINVMTYDLHGDWDSATGENAPMYPGNEDIENGETKLNVVSIINIFNKHFVSSILIVAKIINKRKVKLQGGPLECTYFQLYVTGKRLKIEPTVQFIVYERLKKVSICTSPYLYASSSCHCDDIEAMNDFLPNTLEHVFWNALNSLYDALPKDYAINYWIQKGAPASKLNLGMGTYGRSFTLQSSSDHGIGAPSTGPGQGGPYTEEAGDLGYNELCINLDQWTVVWNDKQEVPYAYKGNQWVGYDNVESFKIKSQYILDHGIGGAMIWSIDTDDYRGKCNQGKYPLINTIKSVLSGQSSGTEPSNPTPTEPSTGDTDTPTKPTQPPTQPPTKPPTTTTTTTPPPLTEGCPKEGYIRDPNNCQIFYYCQNVNGEYSFSQFSCPDGTLFDTTINACNYADAVQC</sequence>
<keyword evidence="3 6" id="KW-0378">Hydrolase</keyword>
<dbReference type="InterPro" id="IPR002557">
    <property type="entry name" value="Chitin-bd_dom"/>
</dbReference>
<protein>
    <recommendedName>
        <fullName evidence="12">Chitinase</fullName>
    </recommendedName>
</protein>
<evidence type="ECO:0000256" key="1">
    <source>
        <dbReference type="ARBA" id="ARBA00009121"/>
    </source>
</evidence>
<evidence type="ECO:0000313" key="11">
    <source>
        <dbReference type="Proteomes" id="UP001148838"/>
    </source>
</evidence>
<dbReference type="Gene3D" id="2.170.140.10">
    <property type="entry name" value="Chitin binding domain"/>
    <property type="match status" value="1"/>
</dbReference>
<evidence type="ECO:0000259" key="8">
    <source>
        <dbReference type="PROSITE" id="PS50940"/>
    </source>
</evidence>
<dbReference type="Pfam" id="PF01607">
    <property type="entry name" value="CBM_14"/>
    <property type="match status" value="1"/>
</dbReference>
<evidence type="ECO:0000313" key="10">
    <source>
        <dbReference type="EMBL" id="KAJ4435528.1"/>
    </source>
</evidence>
<evidence type="ECO:0000259" key="9">
    <source>
        <dbReference type="PROSITE" id="PS51910"/>
    </source>
</evidence>
<dbReference type="InterPro" id="IPR036508">
    <property type="entry name" value="Chitin-bd_dom_sf"/>
</dbReference>
<evidence type="ECO:0008006" key="12">
    <source>
        <dbReference type="Google" id="ProtNLM"/>
    </source>
</evidence>
<evidence type="ECO:0000256" key="3">
    <source>
        <dbReference type="ARBA" id="ARBA00022801"/>
    </source>
</evidence>
<comment type="caution">
    <text evidence="10">The sequence shown here is derived from an EMBL/GenBank/DDBJ whole genome shotgun (WGS) entry which is preliminary data.</text>
</comment>
<dbReference type="EMBL" id="JAJSOF020000023">
    <property type="protein sequence ID" value="KAJ4435528.1"/>
    <property type="molecule type" value="Genomic_DNA"/>
</dbReference>
<feature type="compositionally biased region" description="Pro residues" evidence="7">
    <location>
        <begin position="558"/>
        <end position="569"/>
    </location>
</feature>
<dbReference type="CDD" id="cd02872">
    <property type="entry name" value="GH18_chitolectin_chitotriosidase"/>
    <property type="match status" value="1"/>
</dbReference>
<feature type="region of interest" description="Disordered" evidence="7">
    <location>
        <begin position="531"/>
        <end position="587"/>
    </location>
</feature>
<dbReference type="SUPFAM" id="SSF54556">
    <property type="entry name" value="Chitinase insertion domain"/>
    <property type="match status" value="1"/>
</dbReference>
<dbReference type="InterPro" id="IPR001579">
    <property type="entry name" value="Glyco_hydro_18_chit_AS"/>
</dbReference>
<evidence type="ECO:0000256" key="6">
    <source>
        <dbReference type="RuleBase" id="RU000489"/>
    </source>
</evidence>
<dbReference type="InterPro" id="IPR011583">
    <property type="entry name" value="Chitinase_II/V-like_cat"/>
</dbReference>
<feature type="domain" description="Chitin-binding type-2" evidence="8">
    <location>
        <begin position="582"/>
        <end position="638"/>
    </location>
</feature>
<dbReference type="Proteomes" id="UP001148838">
    <property type="component" value="Unassembled WGS sequence"/>
</dbReference>
<dbReference type="PROSITE" id="PS01095">
    <property type="entry name" value="GH18_1"/>
    <property type="match status" value="1"/>
</dbReference>
<dbReference type="InterPro" id="IPR001223">
    <property type="entry name" value="Glyco_hydro18_cat"/>
</dbReference>
<evidence type="ECO:0000256" key="2">
    <source>
        <dbReference type="ARBA" id="ARBA00022669"/>
    </source>
</evidence>
<dbReference type="Gene3D" id="3.20.20.80">
    <property type="entry name" value="Glycosidases"/>
    <property type="match status" value="2"/>
</dbReference>
<accession>A0ABQ8SNH8</accession>
<dbReference type="Pfam" id="PF00704">
    <property type="entry name" value="Glyco_hydro_18"/>
    <property type="match status" value="2"/>
</dbReference>
<dbReference type="PROSITE" id="PS51910">
    <property type="entry name" value="GH18_2"/>
    <property type="match status" value="1"/>
</dbReference>
<evidence type="ECO:0000256" key="4">
    <source>
        <dbReference type="ARBA" id="ARBA00023157"/>
    </source>
</evidence>
<feature type="non-terminal residue" evidence="10">
    <location>
        <position position="1"/>
    </location>
</feature>
<keyword evidence="2" id="KW-0147">Chitin-binding</keyword>
<evidence type="ECO:0000256" key="7">
    <source>
        <dbReference type="SAM" id="MobiDB-lite"/>
    </source>
</evidence>
<organism evidence="10 11">
    <name type="scientific">Periplaneta americana</name>
    <name type="common">American cockroach</name>
    <name type="synonym">Blatta americana</name>
    <dbReference type="NCBI Taxonomy" id="6978"/>
    <lineage>
        <taxon>Eukaryota</taxon>
        <taxon>Metazoa</taxon>
        <taxon>Ecdysozoa</taxon>
        <taxon>Arthropoda</taxon>
        <taxon>Hexapoda</taxon>
        <taxon>Insecta</taxon>
        <taxon>Pterygota</taxon>
        <taxon>Neoptera</taxon>
        <taxon>Polyneoptera</taxon>
        <taxon>Dictyoptera</taxon>
        <taxon>Blattodea</taxon>
        <taxon>Blattoidea</taxon>
        <taxon>Blattidae</taxon>
        <taxon>Blattinae</taxon>
        <taxon>Periplaneta</taxon>
    </lineage>
</organism>
<keyword evidence="4" id="KW-1015">Disulfide bond</keyword>
<feature type="compositionally biased region" description="Low complexity" evidence="7">
    <location>
        <begin position="546"/>
        <end position="557"/>
    </location>
</feature>
<dbReference type="SMART" id="SM00494">
    <property type="entry name" value="ChtBD2"/>
    <property type="match status" value="1"/>
</dbReference>
<reference evidence="10 11" key="1">
    <citation type="journal article" date="2022" name="Allergy">
        <title>Genome assembly and annotation of Periplaneta americana reveal a comprehensive cockroach allergen profile.</title>
        <authorList>
            <person name="Wang L."/>
            <person name="Xiong Q."/>
            <person name="Saelim N."/>
            <person name="Wang L."/>
            <person name="Nong W."/>
            <person name="Wan A.T."/>
            <person name="Shi M."/>
            <person name="Liu X."/>
            <person name="Cao Q."/>
            <person name="Hui J.H.L."/>
            <person name="Sookrung N."/>
            <person name="Leung T.F."/>
            <person name="Tungtrongchitr A."/>
            <person name="Tsui S.K.W."/>
        </authorList>
    </citation>
    <scope>NUCLEOTIDE SEQUENCE [LARGE SCALE GENOMIC DNA]</scope>
    <source>
        <strain evidence="10">PWHHKU_190912</strain>
    </source>
</reference>
<dbReference type="InterPro" id="IPR029070">
    <property type="entry name" value="Chitinase_insertion_sf"/>
</dbReference>
<gene>
    <name evidence="10" type="ORF">ANN_18144</name>
</gene>
<comment type="similarity">
    <text evidence="1">Belongs to the glycosyl hydrolase 18 family. Chitinase class II subfamily.</text>
</comment>
<evidence type="ECO:0000256" key="5">
    <source>
        <dbReference type="ARBA" id="ARBA00023295"/>
    </source>
</evidence>
<dbReference type="Gene3D" id="3.10.50.10">
    <property type="match status" value="1"/>
</dbReference>
<dbReference type="PANTHER" id="PTHR11177">
    <property type="entry name" value="CHITINASE"/>
    <property type="match status" value="1"/>
</dbReference>